<gene>
    <name evidence="2" type="ORF">ATE48_08565</name>
</gene>
<organism evidence="2 3">
    <name type="scientific">Candidatus Viadribacter manganicus</name>
    <dbReference type="NCBI Taxonomy" id="1759059"/>
    <lineage>
        <taxon>Bacteria</taxon>
        <taxon>Pseudomonadati</taxon>
        <taxon>Pseudomonadota</taxon>
        <taxon>Alphaproteobacteria</taxon>
        <taxon>Hyphomonadales</taxon>
        <taxon>Hyphomonadaceae</taxon>
        <taxon>Candidatus Viadribacter</taxon>
    </lineage>
</organism>
<name>A0A1B1AHD5_9PROT</name>
<dbReference type="KEGG" id="cbot:ATE48_08565"/>
<feature type="transmembrane region" description="Helical" evidence="1">
    <location>
        <begin position="27"/>
        <end position="49"/>
    </location>
</feature>
<dbReference type="InParanoid" id="A0A1B1AHD5"/>
<reference evidence="2 3" key="1">
    <citation type="submission" date="2015-11" db="EMBL/GenBank/DDBJ databases">
        <title>Whole-Genome Sequence of Candidatus Oderbacter manganicum from the National Park Lower Oder Valley, Germany.</title>
        <authorList>
            <person name="Braun B."/>
            <person name="Liere K."/>
            <person name="Szewzyk U."/>
        </authorList>
    </citation>
    <scope>NUCLEOTIDE SEQUENCE [LARGE SCALE GENOMIC DNA]</scope>
    <source>
        <strain evidence="2 3">OTSz_A_272</strain>
    </source>
</reference>
<evidence type="ECO:0000313" key="3">
    <source>
        <dbReference type="Proteomes" id="UP000092498"/>
    </source>
</evidence>
<sequence length="142" mass="15409">MAGFFTSLFDELGNRRRRLRKSLGDRGQALASFAVLAGLVLGSLGLFLRPWMIDVAPWGFAPPAIFVIGYLLIDWRRQADVTRGGDADVLANKYDWTARLFSFACALAGGAAFVIALTSEPPPPQIEEWAPPESAVSVDISP</sequence>
<dbReference type="OrthoDB" id="8481964at2"/>
<feature type="transmembrane region" description="Helical" evidence="1">
    <location>
        <begin position="100"/>
        <end position="119"/>
    </location>
</feature>
<dbReference type="STRING" id="1759059.ATE48_08565"/>
<keyword evidence="1" id="KW-0812">Transmembrane</keyword>
<keyword evidence="1" id="KW-0472">Membrane</keyword>
<dbReference type="Proteomes" id="UP000092498">
    <property type="component" value="Chromosome"/>
</dbReference>
<keyword evidence="1" id="KW-1133">Transmembrane helix</keyword>
<dbReference type="RefSeq" id="WP_066770155.1">
    <property type="nucleotide sequence ID" value="NZ_CP013244.1"/>
</dbReference>
<evidence type="ECO:0000313" key="2">
    <source>
        <dbReference type="EMBL" id="ANP45967.1"/>
    </source>
</evidence>
<protein>
    <submittedName>
        <fullName evidence="2">Uncharacterized protein</fullName>
    </submittedName>
</protein>
<dbReference type="EMBL" id="CP013244">
    <property type="protein sequence ID" value="ANP45967.1"/>
    <property type="molecule type" value="Genomic_DNA"/>
</dbReference>
<keyword evidence="3" id="KW-1185">Reference proteome</keyword>
<feature type="transmembrane region" description="Helical" evidence="1">
    <location>
        <begin position="55"/>
        <end position="73"/>
    </location>
</feature>
<dbReference type="AlphaFoldDB" id="A0A1B1AHD5"/>
<accession>A0A1B1AHD5</accession>
<evidence type="ECO:0000256" key="1">
    <source>
        <dbReference type="SAM" id="Phobius"/>
    </source>
</evidence>
<proteinExistence type="predicted"/>